<evidence type="ECO:0000313" key="2">
    <source>
        <dbReference type="EMBL" id="EFY93777.1"/>
    </source>
</evidence>
<evidence type="ECO:0000313" key="3">
    <source>
        <dbReference type="Proteomes" id="UP000002499"/>
    </source>
</evidence>
<dbReference type="Proteomes" id="UP000002499">
    <property type="component" value="Unassembled WGS sequence"/>
</dbReference>
<protein>
    <submittedName>
        <fullName evidence="2">Uncharacterized protein</fullName>
    </submittedName>
</protein>
<dbReference type="KEGG" id="maw:19244579"/>
<feature type="compositionally biased region" description="Basic and acidic residues" evidence="1">
    <location>
        <begin position="48"/>
        <end position="58"/>
    </location>
</feature>
<gene>
    <name evidence="2" type="ORF">MAC_00268</name>
</gene>
<feature type="region of interest" description="Disordered" evidence="1">
    <location>
        <begin position="36"/>
        <end position="58"/>
    </location>
</feature>
<organism evidence="3">
    <name type="scientific">Metarhizium acridum (strain CQMa 102)</name>
    <dbReference type="NCBI Taxonomy" id="655827"/>
    <lineage>
        <taxon>Eukaryota</taxon>
        <taxon>Fungi</taxon>
        <taxon>Dikarya</taxon>
        <taxon>Ascomycota</taxon>
        <taxon>Pezizomycotina</taxon>
        <taxon>Sordariomycetes</taxon>
        <taxon>Hypocreomycetidae</taxon>
        <taxon>Hypocreales</taxon>
        <taxon>Clavicipitaceae</taxon>
        <taxon>Metarhizium</taxon>
    </lineage>
</organism>
<dbReference type="HOGENOM" id="CLU_1161394_0_0_1"/>
<sequence>MSISALCDVALAEKNGSKISTKFELDQRVCRGRDSSLEGDVGTQAQGEENKSSGDQCTREEKEHLICRSLDTSETFSRSGPRLATKEDCLSEMRRYEDVKALLICWNNATIIFKNQRTELQRVSRSPYKFGAEAIDFPSTDPEKYLEDETRKFREAHDKEKDMLLSKKLLKSGFGTSYLFNRLAHYHKLKGQVYLGDDEDETGVRGSSKCSYHVMSKLGSFAFVGASYRIVRTKRMIQR</sequence>
<name>E9DR99_METAQ</name>
<proteinExistence type="predicted"/>
<dbReference type="InParanoid" id="E9DR99"/>
<keyword evidence="3" id="KW-1185">Reference proteome</keyword>
<dbReference type="AlphaFoldDB" id="E9DR99"/>
<accession>E9DR99</accession>
<reference evidence="2 3" key="1">
    <citation type="journal article" date="2011" name="PLoS Genet.">
        <title>Genome sequencing and comparative transcriptomics of the model entomopathogenic fungi Metarhizium anisopliae and M. acridum.</title>
        <authorList>
            <person name="Gao Q."/>
            <person name="Jin K."/>
            <person name="Ying S.H."/>
            <person name="Zhang Y."/>
            <person name="Xiao G."/>
            <person name="Shang Y."/>
            <person name="Duan Z."/>
            <person name="Hu X."/>
            <person name="Xie X.Q."/>
            <person name="Zhou G."/>
            <person name="Peng G."/>
            <person name="Luo Z."/>
            <person name="Huang W."/>
            <person name="Wang B."/>
            <person name="Fang W."/>
            <person name="Wang S."/>
            <person name="Zhong Y."/>
            <person name="Ma L.J."/>
            <person name="St Leger R.J."/>
            <person name="Zhao G.P."/>
            <person name="Pei Y."/>
            <person name="Feng M.G."/>
            <person name="Xia Y."/>
            <person name="Wang C."/>
        </authorList>
    </citation>
    <scope>NUCLEOTIDE SEQUENCE [LARGE SCALE GENOMIC DNA]</scope>
    <source>
        <strain evidence="2 3">CQMa 102</strain>
    </source>
</reference>
<evidence type="ECO:0000256" key="1">
    <source>
        <dbReference type="SAM" id="MobiDB-lite"/>
    </source>
</evidence>
<dbReference type="EMBL" id="GL698470">
    <property type="protein sequence ID" value="EFY93777.1"/>
    <property type="molecule type" value="Genomic_DNA"/>
</dbReference>
<dbReference type="GeneID" id="19244579"/>
<dbReference type="OrthoDB" id="1911848at2759"/>